<dbReference type="InterPro" id="IPR038215">
    <property type="entry name" value="TN5-like_N_sf"/>
</dbReference>
<dbReference type="InterPro" id="IPR047768">
    <property type="entry name" value="Tn5p-like"/>
</dbReference>
<gene>
    <name evidence="4" type="ORF">ABH309_20995</name>
</gene>
<dbReference type="EMBL" id="JBDQQU010000215">
    <property type="protein sequence ID" value="MEO3956922.1"/>
    <property type="molecule type" value="Genomic_DNA"/>
</dbReference>
<organism evidence="4 5">
    <name type="scientific">Chromobacterium piscinae</name>
    <dbReference type="NCBI Taxonomy" id="686831"/>
    <lineage>
        <taxon>Bacteria</taxon>
        <taxon>Pseudomonadati</taxon>
        <taxon>Pseudomonadota</taxon>
        <taxon>Betaproteobacteria</taxon>
        <taxon>Neisseriales</taxon>
        <taxon>Chromobacteriaceae</taxon>
        <taxon>Chromobacterium</taxon>
    </lineage>
</organism>
<feature type="domain" description="Transposase Tn5-like N-terminal" evidence="3">
    <location>
        <begin position="2"/>
        <end position="52"/>
    </location>
</feature>
<dbReference type="SUPFAM" id="SSF53098">
    <property type="entry name" value="Ribonuclease H-like"/>
    <property type="match status" value="1"/>
</dbReference>
<dbReference type="PANTHER" id="PTHR37319:SF1">
    <property type="entry name" value="TRANSPOSASE TN5 DIMERISATION DOMAIN-CONTAINING PROTEIN"/>
    <property type="match status" value="1"/>
</dbReference>
<dbReference type="InterPro" id="IPR003201">
    <property type="entry name" value="Transposase_Tn5"/>
</dbReference>
<keyword evidence="5" id="KW-1185">Reference proteome</keyword>
<dbReference type="InterPro" id="IPR014737">
    <property type="entry name" value="Transposase_Tn5-like_C"/>
</dbReference>
<feature type="domain" description="Transposase IS4-like" evidence="1">
    <location>
        <begin position="291"/>
        <end position="338"/>
    </location>
</feature>
<dbReference type="Gene3D" id="3.90.350.10">
    <property type="entry name" value="Transposase Inhibitor Protein From Tn5, Chain A, domain 1"/>
    <property type="match status" value="1"/>
</dbReference>
<dbReference type="InterPro" id="IPR054836">
    <property type="entry name" value="Tn5_transposase"/>
</dbReference>
<dbReference type="InterPro" id="IPR014735">
    <property type="entry name" value="Transposase_Tn5-like_N"/>
</dbReference>
<dbReference type="Pfam" id="PF01609">
    <property type="entry name" value="DDE_Tnp_1"/>
    <property type="match status" value="1"/>
</dbReference>
<sequence>MSGVNLGDRRLSCRLVKLLERLSKQPSASIPDACGGWAETKAAYRLLSHDKIGWTDILEPHWARTQERMREESVVLCLQDTTELDFNGQAIEGLGPLSYEAQRGMYLHVTLTVSPQRVPLGVLDSWMWARQAKGEDGRRSPSPKESVRWIGGYERIAEQAQALPGVRLVYAADREGDMLTLMARAEALGHPADWLLRSQHDRKLNEDGERLWAQVSNEAACGEIAFDLPARRGQAARQVRQSVRVKRVSLPTVGGDTLEVSAVVACEIDPPKGVKALEWRLLTNREVSGLEAAAELIDWYRARWEIEIFFHTLKTGCQVESLQLASVAHIERALAVYLVVSWRIGLLMRLGRACPDWDAERLLSREEWQAAWILARKPVPAQVPTLRAALHRIARQGGFLGRKSDGEPGVKSLWLGLQQIASCVEGMRFRSSCG</sequence>
<evidence type="ECO:0000313" key="5">
    <source>
        <dbReference type="Proteomes" id="UP001438292"/>
    </source>
</evidence>
<dbReference type="Gene3D" id="1.10.246.40">
    <property type="entry name" value="Tn5 transposase, domain 1"/>
    <property type="match status" value="1"/>
</dbReference>
<dbReference type="Proteomes" id="UP001438292">
    <property type="component" value="Unassembled WGS sequence"/>
</dbReference>
<dbReference type="RefSeq" id="WP_346196353.1">
    <property type="nucleotide sequence ID" value="NZ_JBDJHV010000075.1"/>
</dbReference>
<evidence type="ECO:0000313" key="4">
    <source>
        <dbReference type="EMBL" id="MEO3956922.1"/>
    </source>
</evidence>
<dbReference type="NCBIfam" id="NF033590">
    <property type="entry name" value="transpos_IS4_3"/>
    <property type="match status" value="1"/>
</dbReference>
<comment type="caution">
    <text evidence="4">The sequence shown here is derived from an EMBL/GenBank/DDBJ whole genome shotgun (WGS) entry which is preliminary data.</text>
</comment>
<dbReference type="Pfam" id="PF14706">
    <property type="entry name" value="Tnp_DNA_bind"/>
    <property type="match status" value="1"/>
</dbReference>
<dbReference type="InterPro" id="IPR002559">
    <property type="entry name" value="Transposase_11"/>
</dbReference>
<feature type="domain" description="Transposase Tn5 dimerisation" evidence="2">
    <location>
        <begin position="339"/>
        <end position="432"/>
    </location>
</feature>
<name>A0ABV0HAV4_9NEIS</name>
<evidence type="ECO:0000259" key="1">
    <source>
        <dbReference type="Pfam" id="PF01609"/>
    </source>
</evidence>
<protein>
    <submittedName>
        <fullName evidence="4">IS4 family transposase</fullName>
    </submittedName>
</protein>
<evidence type="ECO:0000259" key="3">
    <source>
        <dbReference type="Pfam" id="PF14706"/>
    </source>
</evidence>
<accession>A0ABV0HAV4</accession>
<proteinExistence type="predicted"/>
<dbReference type="Gene3D" id="1.10.740.10">
    <property type="entry name" value="Transferase Inhibitor Protein From Tn5, Chain"/>
    <property type="match status" value="1"/>
</dbReference>
<dbReference type="PANTHER" id="PTHR37319">
    <property type="entry name" value="TRANSPOSASE"/>
    <property type="match status" value="1"/>
</dbReference>
<dbReference type="Pfam" id="PF02281">
    <property type="entry name" value="Dimer_Tnp_Tn5"/>
    <property type="match status" value="1"/>
</dbReference>
<dbReference type="InterPro" id="IPR012337">
    <property type="entry name" value="RNaseH-like_sf"/>
</dbReference>
<evidence type="ECO:0000259" key="2">
    <source>
        <dbReference type="Pfam" id="PF02281"/>
    </source>
</evidence>
<reference evidence="4 5" key="1">
    <citation type="submission" date="2024-05" db="EMBL/GenBank/DDBJ databases">
        <authorList>
            <person name="De Oliveira J.P."/>
            <person name="Noriler S.A."/>
            <person name="De Oliveira A.G."/>
            <person name="Sipoli D.S."/>
        </authorList>
    </citation>
    <scope>NUCLEOTIDE SEQUENCE [LARGE SCALE GENOMIC DNA]</scope>
    <source>
        <strain evidence="4 5">LABIM186</strain>
    </source>
</reference>